<organism evidence="1 2">
    <name type="scientific">Flavobacterium nitrogenifigens</name>
    <dbReference type="NCBI Taxonomy" id="1617283"/>
    <lineage>
        <taxon>Bacteria</taxon>
        <taxon>Pseudomonadati</taxon>
        <taxon>Bacteroidota</taxon>
        <taxon>Flavobacteriia</taxon>
        <taxon>Flavobacteriales</taxon>
        <taxon>Flavobacteriaceae</taxon>
        <taxon>Flavobacterium</taxon>
    </lineage>
</organism>
<sequence length="267" mass="30394">MKRILLCFFIVFCITSCTLKEQVVVNEDGSGTFSYGFDMSPMYKMGMKKSDSTKVNKVLDTTFTFKDVLEKIKDSISKLPNGDKEKLELLEKEKEKLEILENFKVSIKVNDEKKQFEYAMAFDFPSGTGYKSIATPAESLEGLAAADKKNFGLLSAAPKPEEKATTTIFYDGKVFIKAVTPAKDDKKAKKKKEAKKEKSDDPFSKKMEEMIKECKYIAEYHFPKKIKTISLKKAVITEDRKGFTLEVPLDNMQESNVDFGFKVEFEQ</sequence>
<dbReference type="AlphaFoldDB" id="A0A521ET61"/>
<name>A0A521ET61_9FLAO</name>
<dbReference type="EMBL" id="FXTQ01000005">
    <property type="protein sequence ID" value="SMO87136.1"/>
    <property type="molecule type" value="Genomic_DNA"/>
</dbReference>
<proteinExistence type="predicted"/>
<keyword evidence="2" id="KW-1185">Reference proteome</keyword>
<dbReference type="Proteomes" id="UP000319267">
    <property type="component" value="Unassembled WGS sequence"/>
</dbReference>
<evidence type="ECO:0000313" key="2">
    <source>
        <dbReference type="Proteomes" id="UP000319267"/>
    </source>
</evidence>
<gene>
    <name evidence="1" type="ORF">SAMN06265220_10573</name>
</gene>
<protein>
    <submittedName>
        <fullName evidence="1">Uncharacterized protein</fullName>
    </submittedName>
</protein>
<dbReference type="RefSeq" id="WP_142479108.1">
    <property type="nucleotide sequence ID" value="NZ_CP043612.1"/>
</dbReference>
<evidence type="ECO:0000313" key="1">
    <source>
        <dbReference type="EMBL" id="SMO87136.1"/>
    </source>
</evidence>
<dbReference type="OrthoDB" id="978531at2"/>
<accession>A0A521ET61</accession>
<reference evidence="1 2" key="1">
    <citation type="submission" date="2017-05" db="EMBL/GenBank/DDBJ databases">
        <authorList>
            <person name="Varghese N."/>
            <person name="Submissions S."/>
        </authorList>
    </citation>
    <scope>NUCLEOTIDE SEQUENCE [LARGE SCALE GENOMIC DNA]</scope>
    <source>
        <strain evidence="1 2">DSM 29982</strain>
    </source>
</reference>